<dbReference type="GO" id="GO:0000976">
    <property type="term" value="F:transcription cis-regulatory region binding"/>
    <property type="evidence" value="ECO:0007669"/>
    <property type="project" value="TreeGrafter"/>
</dbReference>
<keyword evidence="5" id="KW-0804">Transcription</keyword>
<evidence type="ECO:0000256" key="1">
    <source>
        <dbReference type="ARBA" id="ARBA00022553"/>
    </source>
</evidence>
<evidence type="ECO:0000256" key="5">
    <source>
        <dbReference type="ARBA" id="ARBA00023163"/>
    </source>
</evidence>
<dbReference type="Gene3D" id="1.10.10.10">
    <property type="entry name" value="Winged helix-like DNA-binding domain superfamily/Winged helix DNA-binding domain"/>
    <property type="match status" value="1"/>
</dbReference>
<evidence type="ECO:0000313" key="9">
    <source>
        <dbReference type="Proteomes" id="UP000177107"/>
    </source>
</evidence>
<sequence length="243" mass="27032">MKILAVGLDDTTITFLRNSGVLVEPQEIENAGELLAWLQDSLYEACVFDLDKGGFGVYTARDPRVRKITTTFIGISRGSEDRVWSDYRAIFLENGGDDLLRGPVNPRELVASLRAVTRRLKGAVVDIVELRNGDAALKVNLTTTSIRINGNRVDLTGKETSLMLLLAASPGRVLSKEMLMLQLYTEGVDDEPEMKIIDVFICKLRRKLADAHPDATKFIETVWGRGYRLPSQSELTKSTEKMA</sequence>
<dbReference type="InterPro" id="IPR001867">
    <property type="entry name" value="OmpR/PhoB-type_DNA-bd"/>
</dbReference>
<organism evidence="8 9">
    <name type="scientific">Candidatus Kaiserbacteria bacterium RIFCSPHIGHO2_02_FULL_56_30</name>
    <dbReference type="NCBI Taxonomy" id="1798499"/>
    <lineage>
        <taxon>Bacteria</taxon>
        <taxon>Candidatus Kaiseribacteriota</taxon>
    </lineage>
</organism>
<dbReference type="EMBL" id="MFLM01000002">
    <property type="protein sequence ID" value="OGG68859.1"/>
    <property type="molecule type" value="Genomic_DNA"/>
</dbReference>
<dbReference type="AlphaFoldDB" id="A0A1F6E595"/>
<reference evidence="8 9" key="1">
    <citation type="journal article" date="2016" name="Nat. Commun.">
        <title>Thousands of microbial genomes shed light on interconnected biogeochemical processes in an aquifer system.</title>
        <authorList>
            <person name="Anantharaman K."/>
            <person name="Brown C.T."/>
            <person name="Hug L.A."/>
            <person name="Sharon I."/>
            <person name="Castelle C.J."/>
            <person name="Probst A.J."/>
            <person name="Thomas B.C."/>
            <person name="Singh A."/>
            <person name="Wilkins M.J."/>
            <person name="Karaoz U."/>
            <person name="Brodie E.L."/>
            <person name="Williams K.H."/>
            <person name="Hubbard S.S."/>
            <person name="Banfield J.F."/>
        </authorList>
    </citation>
    <scope>NUCLEOTIDE SEQUENCE [LARGE SCALE GENOMIC DNA]</scope>
</reference>
<evidence type="ECO:0000259" key="7">
    <source>
        <dbReference type="PROSITE" id="PS51755"/>
    </source>
</evidence>
<dbReference type="InterPro" id="IPR016032">
    <property type="entry name" value="Sig_transdc_resp-reg_C-effctor"/>
</dbReference>
<dbReference type="InterPro" id="IPR036388">
    <property type="entry name" value="WH-like_DNA-bd_sf"/>
</dbReference>
<feature type="domain" description="OmpR/PhoB-type" evidence="7">
    <location>
        <begin position="127"/>
        <end position="231"/>
    </location>
</feature>
<keyword evidence="2" id="KW-0902">Two-component regulatory system</keyword>
<evidence type="ECO:0000256" key="3">
    <source>
        <dbReference type="ARBA" id="ARBA00023015"/>
    </source>
</evidence>
<dbReference type="SUPFAM" id="SSF52172">
    <property type="entry name" value="CheY-like"/>
    <property type="match status" value="1"/>
</dbReference>
<dbReference type="PROSITE" id="PS51755">
    <property type="entry name" value="OMPR_PHOB"/>
    <property type="match status" value="1"/>
</dbReference>
<dbReference type="CDD" id="cd00383">
    <property type="entry name" value="trans_reg_C"/>
    <property type="match status" value="1"/>
</dbReference>
<evidence type="ECO:0000256" key="6">
    <source>
        <dbReference type="PROSITE-ProRule" id="PRU01091"/>
    </source>
</evidence>
<dbReference type="Pfam" id="PF00486">
    <property type="entry name" value="Trans_reg_C"/>
    <property type="match status" value="1"/>
</dbReference>
<dbReference type="GO" id="GO:0005829">
    <property type="term" value="C:cytosol"/>
    <property type="evidence" value="ECO:0007669"/>
    <property type="project" value="TreeGrafter"/>
</dbReference>
<dbReference type="PANTHER" id="PTHR48111">
    <property type="entry name" value="REGULATOR OF RPOS"/>
    <property type="match status" value="1"/>
</dbReference>
<evidence type="ECO:0000256" key="2">
    <source>
        <dbReference type="ARBA" id="ARBA00023012"/>
    </source>
</evidence>
<comment type="caution">
    <text evidence="8">The sequence shown here is derived from an EMBL/GenBank/DDBJ whole genome shotgun (WGS) entry which is preliminary data.</text>
</comment>
<keyword evidence="1" id="KW-0597">Phosphoprotein</keyword>
<proteinExistence type="predicted"/>
<dbReference type="InterPro" id="IPR011006">
    <property type="entry name" value="CheY-like_superfamily"/>
</dbReference>
<gene>
    <name evidence="8" type="ORF">A3C95_01480</name>
</gene>
<dbReference type="Proteomes" id="UP000177107">
    <property type="component" value="Unassembled WGS sequence"/>
</dbReference>
<dbReference type="SMART" id="SM00862">
    <property type="entry name" value="Trans_reg_C"/>
    <property type="match status" value="1"/>
</dbReference>
<dbReference type="STRING" id="1798499.A3C95_01480"/>
<dbReference type="SUPFAM" id="SSF46894">
    <property type="entry name" value="C-terminal effector domain of the bipartite response regulators"/>
    <property type="match status" value="1"/>
</dbReference>
<feature type="DNA-binding region" description="OmpR/PhoB-type" evidence="6">
    <location>
        <begin position="127"/>
        <end position="231"/>
    </location>
</feature>
<evidence type="ECO:0000313" key="8">
    <source>
        <dbReference type="EMBL" id="OGG68859.1"/>
    </source>
</evidence>
<dbReference type="GO" id="GO:0032993">
    <property type="term" value="C:protein-DNA complex"/>
    <property type="evidence" value="ECO:0007669"/>
    <property type="project" value="TreeGrafter"/>
</dbReference>
<evidence type="ECO:0000256" key="4">
    <source>
        <dbReference type="ARBA" id="ARBA00023125"/>
    </source>
</evidence>
<keyword evidence="4 6" id="KW-0238">DNA-binding</keyword>
<accession>A0A1F6E595</accession>
<keyword evidence="3" id="KW-0805">Transcription regulation</keyword>
<name>A0A1F6E595_9BACT</name>
<dbReference type="PANTHER" id="PTHR48111:SF22">
    <property type="entry name" value="REGULATOR OF RPOS"/>
    <property type="match status" value="1"/>
</dbReference>
<dbReference type="GO" id="GO:0000156">
    <property type="term" value="F:phosphorelay response regulator activity"/>
    <property type="evidence" value="ECO:0007669"/>
    <property type="project" value="TreeGrafter"/>
</dbReference>
<dbReference type="InterPro" id="IPR039420">
    <property type="entry name" value="WalR-like"/>
</dbReference>
<protein>
    <recommendedName>
        <fullName evidence="7">OmpR/PhoB-type domain-containing protein</fullName>
    </recommendedName>
</protein>
<dbReference type="GO" id="GO:0006355">
    <property type="term" value="P:regulation of DNA-templated transcription"/>
    <property type="evidence" value="ECO:0007669"/>
    <property type="project" value="InterPro"/>
</dbReference>